<protein>
    <submittedName>
        <fullName evidence="2">Uncharacterized protein</fullName>
    </submittedName>
</protein>
<evidence type="ECO:0000256" key="1">
    <source>
        <dbReference type="SAM" id="MobiDB-lite"/>
    </source>
</evidence>
<reference evidence="2 3" key="1">
    <citation type="journal article" date="2018" name="Nat. Genet.">
        <title>The Rosa genome provides new insights in the design of modern roses.</title>
        <authorList>
            <person name="Bendahmane M."/>
        </authorList>
    </citation>
    <scope>NUCLEOTIDE SEQUENCE [LARGE SCALE GENOMIC DNA]</scope>
    <source>
        <strain evidence="3">cv. Old Blush</strain>
    </source>
</reference>
<comment type="caution">
    <text evidence="2">The sequence shown here is derived from an EMBL/GenBank/DDBJ whole genome shotgun (WGS) entry which is preliminary data.</text>
</comment>
<dbReference type="EMBL" id="PDCK01000044">
    <property type="protein sequence ID" value="PRQ22842.1"/>
    <property type="molecule type" value="Genomic_DNA"/>
</dbReference>
<feature type="region of interest" description="Disordered" evidence="1">
    <location>
        <begin position="40"/>
        <end position="59"/>
    </location>
</feature>
<gene>
    <name evidence="2" type="ORF">RchiOBHm_Chr6g0254651</name>
</gene>
<keyword evidence="3" id="KW-1185">Reference proteome</keyword>
<evidence type="ECO:0000313" key="3">
    <source>
        <dbReference type="Proteomes" id="UP000238479"/>
    </source>
</evidence>
<dbReference type="Proteomes" id="UP000238479">
    <property type="component" value="Chromosome 6"/>
</dbReference>
<name>A0A2P6PLN9_ROSCH</name>
<dbReference type="Gramene" id="PRQ22842">
    <property type="protein sequence ID" value="PRQ22842"/>
    <property type="gene ID" value="RchiOBHm_Chr6g0254651"/>
</dbReference>
<dbReference type="AlphaFoldDB" id="A0A2P6PLN9"/>
<evidence type="ECO:0000313" key="2">
    <source>
        <dbReference type="EMBL" id="PRQ22842.1"/>
    </source>
</evidence>
<sequence length="88" mass="10545">MNFGRNFQFSINFYFWKFPILFSSFRFGKPFLLLHATEPERRKTEQRSSGRVLRPPATKRRQTTSLAFASTTCSCWTWYFPPARPENR</sequence>
<accession>A0A2P6PLN9</accession>
<organism evidence="2 3">
    <name type="scientific">Rosa chinensis</name>
    <name type="common">China rose</name>
    <dbReference type="NCBI Taxonomy" id="74649"/>
    <lineage>
        <taxon>Eukaryota</taxon>
        <taxon>Viridiplantae</taxon>
        <taxon>Streptophyta</taxon>
        <taxon>Embryophyta</taxon>
        <taxon>Tracheophyta</taxon>
        <taxon>Spermatophyta</taxon>
        <taxon>Magnoliopsida</taxon>
        <taxon>eudicotyledons</taxon>
        <taxon>Gunneridae</taxon>
        <taxon>Pentapetalae</taxon>
        <taxon>rosids</taxon>
        <taxon>fabids</taxon>
        <taxon>Rosales</taxon>
        <taxon>Rosaceae</taxon>
        <taxon>Rosoideae</taxon>
        <taxon>Rosoideae incertae sedis</taxon>
        <taxon>Rosa</taxon>
    </lineage>
</organism>
<proteinExistence type="predicted"/>